<dbReference type="InterPro" id="IPR008042">
    <property type="entry name" value="Retrotrans_Pao"/>
</dbReference>
<dbReference type="OrthoDB" id="416987at2759"/>
<sequence>MDLWTVLKDEWCELPPRYLQTLVESMPHRVAALLCVHGALHDIRQEGQLLWTSHHWVIGITDSAAKISKEEDDLKAKANFLKTISINDEGRYEVALPWKENHIPLSSHKDLALKRLQKVTTNLKSDNFYQVYDNVLKKWSELGIIEEVPPDDVNSFGHHLPRRPVIKQKSSTEVRPVFVASAREKSTISLNQCLNCGPNLIEFIPSLLLRLQERKYGVSADIEKALLQISVRKSDRDYLRFSWWTENGHIKVYRHTRVVSGVVSSPFLPGAVLKFHLKRLSEDPHYNKRILGKLKKKFYVDNVVAIVDREEEIYQFIHEAKDVMSKGMFNLRAWQCTGDKKISASSLWGILWKRDADCLQLNLQRLERLEKIKVTKREMLSIAKKIFDPIGIVCPVLLVSKLLLQKMWKTEILRDDEVDEGTKREFSE</sequence>
<dbReference type="AlphaFoldDB" id="A0A4Y2LYG7"/>
<dbReference type="PANTHER" id="PTHR47331">
    <property type="entry name" value="PHD-TYPE DOMAIN-CONTAINING PROTEIN"/>
    <property type="match status" value="1"/>
</dbReference>
<evidence type="ECO:0008006" key="3">
    <source>
        <dbReference type="Google" id="ProtNLM"/>
    </source>
</evidence>
<name>A0A4Y2LYG7_ARAVE</name>
<dbReference type="SUPFAM" id="SSF56672">
    <property type="entry name" value="DNA/RNA polymerases"/>
    <property type="match status" value="1"/>
</dbReference>
<evidence type="ECO:0000313" key="2">
    <source>
        <dbReference type="Proteomes" id="UP000499080"/>
    </source>
</evidence>
<dbReference type="EMBL" id="BGPR01006533">
    <property type="protein sequence ID" value="GBN19848.1"/>
    <property type="molecule type" value="Genomic_DNA"/>
</dbReference>
<reference evidence="1 2" key="1">
    <citation type="journal article" date="2019" name="Sci. Rep.">
        <title>Orb-weaving spider Araneus ventricosus genome elucidates the spidroin gene catalogue.</title>
        <authorList>
            <person name="Kono N."/>
            <person name="Nakamura H."/>
            <person name="Ohtoshi R."/>
            <person name="Moran D.A.P."/>
            <person name="Shinohara A."/>
            <person name="Yoshida Y."/>
            <person name="Fujiwara M."/>
            <person name="Mori M."/>
            <person name="Tomita M."/>
            <person name="Arakawa K."/>
        </authorList>
    </citation>
    <scope>NUCLEOTIDE SEQUENCE [LARGE SCALE GENOMIC DNA]</scope>
</reference>
<gene>
    <name evidence="1" type="ORF">AVEN_114557_1</name>
</gene>
<dbReference type="InterPro" id="IPR043502">
    <property type="entry name" value="DNA/RNA_pol_sf"/>
</dbReference>
<comment type="caution">
    <text evidence="1">The sequence shown here is derived from an EMBL/GenBank/DDBJ whole genome shotgun (WGS) entry which is preliminary data.</text>
</comment>
<evidence type="ECO:0000313" key="1">
    <source>
        <dbReference type="EMBL" id="GBN19848.1"/>
    </source>
</evidence>
<accession>A0A4Y2LYG7</accession>
<proteinExistence type="predicted"/>
<organism evidence="1 2">
    <name type="scientific">Araneus ventricosus</name>
    <name type="common">Orbweaver spider</name>
    <name type="synonym">Epeira ventricosa</name>
    <dbReference type="NCBI Taxonomy" id="182803"/>
    <lineage>
        <taxon>Eukaryota</taxon>
        <taxon>Metazoa</taxon>
        <taxon>Ecdysozoa</taxon>
        <taxon>Arthropoda</taxon>
        <taxon>Chelicerata</taxon>
        <taxon>Arachnida</taxon>
        <taxon>Araneae</taxon>
        <taxon>Araneomorphae</taxon>
        <taxon>Entelegynae</taxon>
        <taxon>Araneoidea</taxon>
        <taxon>Araneidae</taxon>
        <taxon>Araneus</taxon>
    </lineage>
</organism>
<dbReference type="Proteomes" id="UP000499080">
    <property type="component" value="Unassembled WGS sequence"/>
</dbReference>
<keyword evidence="2" id="KW-1185">Reference proteome</keyword>
<dbReference type="Pfam" id="PF05380">
    <property type="entry name" value="Peptidase_A17"/>
    <property type="match status" value="1"/>
</dbReference>
<protein>
    <recommendedName>
        <fullName evidence="3">Reverse transcriptase domain-containing protein</fullName>
    </recommendedName>
</protein>
<dbReference type="PANTHER" id="PTHR47331:SF1">
    <property type="entry name" value="GAG-LIKE PROTEIN"/>
    <property type="match status" value="1"/>
</dbReference>
<dbReference type="GO" id="GO:0071897">
    <property type="term" value="P:DNA biosynthetic process"/>
    <property type="evidence" value="ECO:0007669"/>
    <property type="project" value="UniProtKB-ARBA"/>
</dbReference>